<dbReference type="AlphaFoldDB" id="A0A5C2RZA6"/>
<accession>A0A5C2RZA6</accession>
<feature type="region of interest" description="Disordered" evidence="1">
    <location>
        <begin position="1"/>
        <end position="21"/>
    </location>
</feature>
<organism evidence="2 3">
    <name type="scientific">Lentinus tigrinus ALCF2SS1-6</name>
    <dbReference type="NCBI Taxonomy" id="1328759"/>
    <lineage>
        <taxon>Eukaryota</taxon>
        <taxon>Fungi</taxon>
        <taxon>Dikarya</taxon>
        <taxon>Basidiomycota</taxon>
        <taxon>Agaricomycotina</taxon>
        <taxon>Agaricomycetes</taxon>
        <taxon>Polyporales</taxon>
        <taxon>Polyporaceae</taxon>
        <taxon>Lentinus</taxon>
    </lineage>
</organism>
<evidence type="ECO:0000256" key="1">
    <source>
        <dbReference type="SAM" id="MobiDB-lite"/>
    </source>
</evidence>
<evidence type="ECO:0000313" key="2">
    <source>
        <dbReference type="EMBL" id="RPD56304.1"/>
    </source>
</evidence>
<dbReference type="EMBL" id="ML122289">
    <property type="protein sequence ID" value="RPD56304.1"/>
    <property type="molecule type" value="Genomic_DNA"/>
</dbReference>
<name>A0A5C2RZA6_9APHY</name>
<proteinExistence type="predicted"/>
<evidence type="ECO:0000313" key="3">
    <source>
        <dbReference type="Proteomes" id="UP000313359"/>
    </source>
</evidence>
<dbReference type="OrthoDB" id="2752228at2759"/>
<reference evidence="2" key="1">
    <citation type="journal article" date="2018" name="Genome Biol. Evol.">
        <title>Genomics and development of Lentinus tigrinus, a white-rot wood-decaying mushroom with dimorphic fruiting bodies.</title>
        <authorList>
            <person name="Wu B."/>
            <person name="Xu Z."/>
            <person name="Knudson A."/>
            <person name="Carlson A."/>
            <person name="Chen N."/>
            <person name="Kovaka S."/>
            <person name="LaButti K."/>
            <person name="Lipzen A."/>
            <person name="Pennachio C."/>
            <person name="Riley R."/>
            <person name="Schakwitz W."/>
            <person name="Umezawa K."/>
            <person name="Ohm R.A."/>
            <person name="Grigoriev I.V."/>
            <person name="Nagy L.G."/>
            <person name="Gibbons J."/>
            <person name="Hibbett D."/>
        </authorList>
    </citation>
    <scope>NUCLEOTIDE SEQUENCE [LARGE SCALE GENOMIC DNA]</scope>
    <source>
        <strain evidence="2">ALCF2SS1-6</strain>
    </source>
</reference>
<protein>
    <submittedName>
        <fullName evidence="2">Uncharacterized protein</fullName>
    </submittedName>
</protein>
<dbReference type="Proteomes" id="UP000313359">
    <property type="component" value="Unassembled WGS sequence"/>
</dbReference>
<keyword evidence="3" id="KW-1185">Reference proteome</keyword>
<gene>
    <name evidence="2" type="ORF">L227DRAFT_614691</name>
</gene>
<sequence length="321" mass="36796">MDPSASHWEQQAGLENPSHPATQDIPIDLAQTVSGAANSDPVVLDNSSDLTKIDWTPWQTFPVSLAVYGIHRYYRKYRPRKLPTLSNMKLFELYMFFASMVAISIDSKKYEKGVIADTEKLTIELVARRVRMSTLFGNLKQALGNVEVPEHNETKETLRKIREVRYNDGGLFGRMAWWHNHGWANELLWNKWALVLVSLCGGSPKVSLRDWDVCITQMANATDDTKYGLWLALPFFGAIPLRMFARSRGIPLLLWTANGLQRLMFAGWLYVDPIRERQRLAWLNQIEDKTAVAEMLIMTPFAQNIEEDIKSCRRKGRLPLV</sequence>